<organism evidence="2 3">
    <name type="scientific">Lophium mytilinum</name>
    <dbReference type="NCBI Taxonomy" id="390894"/>
    <lineage>
        <taxon>Eukaryota</taxon>
        <taxon>Fungi</taxon>
        <taxon>Dikarya</taxon>
        <taxon>Ascomycota</taxon>
        <taxon>Pezizomycotina</taxon>
        <taxon>Dothideomycetes</taxon>
        <taxon>Pleosporomycetidae</taxon>
        <taxon>Mytilinidiales</taxon>
        <taxon>Mytilinidiaceae</taxon>
        <taxon>Lophium</taxon>
    </lineage>
</organism>
<feature type="compositionally biased region" description="Basic and acidic residues" evidence="1">
    <location>
        <begin position="10"/>
        <end position="24"/>
    </location>
</feature>
<accession>A0A6A6QFA2</accession>
<protein>
    <submittedName>
        <fullName evidence="2">Uncharacterized protein</fullName>
    </submittedName>
</protein>
<dbReference type="EMBL" id="MU004196">
    <property type="protein sequence ID" value="KAF2490680.1"/>
    <property type="molecule type" value="Genomic_DNA"/>
</dbReference>
<feature type="region of interest" description="Disordered" evidence="1">
    <location>
        <begin position="184"/>
        <end position="269"/>
    </location>
</feature>
<feature type="compositionally biased region" description="Low complexity" evidence="1">
    <location>
        <begin position="230"/>
        <end position="241"/>
    </location>
</feature>
<proteinExistence type="predicted"/>
<evidence type="ECO:0000256" key="1">
    <source>
        <dbReference type="SAM" id="MobiDB-lite"/>
    </source>
</evidence>
<evidence type="ECO:0000313" key="2">
    <source>
        <dbReference type="EMBL" id="KAF2490680.1"/>
    </source>
</evidence>
<name>A0A6A6QFA2_9PEZI</name>
<gene>
    <name evidence="2" type="ORF">BU16DRAFT_131633</name>
</gene>
<dbReference type="AlphaFoldDB" id="A0A6A6QFA2"/>
<reference evidence="2" key="1">
    <citation type="journal article" date="2020" name="Stud. Mycol.">
        <title>101 Dothideomycetes genomes: a test case for predicting lifestyles and emergence of pathogens.</title>
        <authorList>
            <person name="Haridas S."/>
            <person name="Albert R."/>
            <person name="Binder M."/>
            <person name="Bloem J."/>
            <person name="Labutti K."/>
            <person name="Salamov A."/>
            <person name="Andreopoulos B."/>
            <person name="Baker S."/>
            <person name="Barry K."/>
            <person name="Bills G."/>
            <person name="Bluhm B."/>
            <person name="Cannon C."/>
            <person name="Castanera R."/>
            <person name="Culley D."/>
            <person name="Daum C."/>
            <person name="Ezra D."/>
            <person name="Gonzalez J."/>
            <person name="Henrissat B."/>
            <person name="Kuo A."/>
            <person name="Liang C."/>
            <person name="Lipzen A."/>
            <person name="Lutzoni F."/>
            <person name="Magnuson J."/>
            <person name="Mondo S."/>
            <person name="Nolan M."/>
            <person name="Ohm R."/>
            <person name="Pangilinan J."/>
            <person name="Park H.-J."/>
            <person name="Ramirez L."/>
            <person name="Alfaro M."/>
            <person name="Sun H."/>
            <person name="Tritt A."/>
            <person name="Yoshinaga Y."/>
            <person name="Zwiers L.-H."/>
            <person name="Turgeon B."/>
            <person name="Goodwin S."/>
            <person name="Spatafora J."/>
            <person name="Crous P."/>
            <person name="Grigoriev I."/>
        </authorList>
    </citation>
    <scope>NUCLEOTIDE SEQUENCE</scope>
    <source>
        <strain evidence="2">CBS 269.34</strain>
    </source>
</reference>
<feature type="compositionally biased region" description="Basic and acidic residues" evidence="1">
    <location>
        <begin position="44"/>
        <end position="73"/>
    </location>
</feature>
<sequence>MPLNYLDGSAGDRKTRRQEVRDFQPARTVIPSQAERAAPSRSLDTTREASRSHHENSQSRNTTREASRPHHESSQSQSRSRAHGSNSQSHARVREVLPSTSHPSGHGLAREVRPSASYQGSQPRRSERDRLPSSSMRRTVARAPTSNGDLKLRFQSKEEAVEYGRKLMEEGGKFADGFEIIHTTYATEDGKEVPGSKKRTKAEYDGSGAQLSYGVYGGSSATDRERTAQSKPSSSKYGGSSATDRERRTTQSKPSSSKYGGSSRYGSNY</sequence>
<dbReference type="Proteomes" id="UP000799750">
    <property type="component" value="Unassembled WGS sequence"/>
</dbReference>
<feature type="region of interest" description="Disordered" evidence="1">
    <location>
        <begin position="1"/>
        <end position="155"/>
    </location>
</feature>
<keyword evidence="3" id="KW-1185">Reference proteome</keyword>
<feature type="compositionally biased region" description="Low complexity" evidence="1">
    <location>
        <begin position="252"/>
        <end position="269"/>
    </location>
</feature>
<evidence type="ECO:0000313" key="3">
    <source>
        <dbReference type="Proteomes" id="UP000799750"/>
    </source>
</evidence>